<evidence type="ECO:0000313" key="1">
    <source>
        <dbReference type="EMBL" id="DAD67433.1"/>
    </source>
</evidence>
<accession>A0A8S5LBZ6</accession>
<sequence length="127" mass="14410">MTNIEKFDLYAGKILAMLYEEFPVRKNLRYLSDFGEVDAKIFASTLEWLIDSEFIECKNQTLDDDLIIGARLTLKGLELLKQKPKTLQKSFGESLKEYAKKGIDAGITTTVNDILSSSFAFVSKLMQ</sequence>
<proteinExistence type="predicted"/>
<name>A0A8S5LBZ6_9CAUD</name>
<organism evidence="1">
    <name type="scientific">Siphoviridae sp. ctt5z12</name>
    <dbReference type="NCBI Taxonomy" id="2823604"/>
    <lineage>
        <taxon>Viruses</taxon>
        <taxon>Duplodnaviria</taxon>
        <taxon>Heunggongvirae</taxon>
        <taxon>Uroviricota</taxon>
        <taxon>Caudoviricetes</taxon>
    </lineage>
</organism>
<protein>
    <submittedName>
        <fullName evidence="1">Uncharacterized protein</fullName>
    </submittedName>
</protein>
<reference evidence="1" key="1">
    <citation type="journal article" date="2021" name="Proc. Natl. Acad. Sci. U.S.A.">
        <title>A Catalog of Tens of Thousands of Viruses from Human Metagenomes Reveals Hidden Associations with Chronic Diseases.</title>
        <authorList>
            <person name="Tisza M.J."/>
            <person name="Buck C.B."/>
        </authorList>
    </citation>
    <scope>NUCLEOTIDE SEQUENCE</scope>
    <source>
        <strain evidence="1">Ctt5z12</strain>
    </source>
</reference>
<dbReference type="EMBL" id="BK014676">
    <property type="protein sequence ID" value="DAD67433.1"/>
    <property type="molecule type" value="Genomic_DNA"/>
</dbReference>